<dbReference type="GO" id="GO:0006412">
    <property type="term" value="P:translation"/>
    <property type="evidence" value="ECO:0007669"/>
    <property type="project" value="InterPro"/>
</dbReference>
<reference evidence="1 2" key="2">
    <citation type="submission" date="2017-04" db="EMBL/GenBank/DDBJ databases">
        <title>CpG methylation of centromeres and impact of large insertions on vertebrate speciation.</title>
        <authorList>
            <person name="Ichikawa K."/>
            <person name="Yoshimura J."/>
            <person name="Morishita S."/>
        </authorList>
    </citation>
    <scope>NUCLEOTIDE SEQUENCE</scope>
    <source>
        <strain evidence="1 2">HSOK</strain>
    </source>
</reference>
<reference evidence="1" key="4">
    <citation type="submission" date="2025-09" db="UniProtKB">
        <authorList>
            <consortium name="Ensembl"/>
        </authorList>
    </citation>
    <scope>IDENTIFICATION</scope>
    <source>
        <strain evidence="1">HSOK</strain>
    </source>
</reference>
<evidence type="ECO:0000313" key="2">
    <source>
        <dbReference type="Proteomes" id="UP000265200"/>
    </source>
</evidence>
<reference evidence="1" key="3">
    <citation type="submission" date="2025-08" db="UniProtKB">
        <authorList>
            <consortium name="Ensembl"/>
        </authorList>
    </citation>
    <scope>IDENTIFICATION</scope>
    <source>
        <strain evidence="1">HSOK</strain>
    </source>
</reference>
<dbReference type="GO" id="GO:0005840">
    <property type="term" value="C:ribosome"/>
    <property type="evidence" value="ECO:0007669"/>
    <property type="project" value="InterPro"/>
</dbReference>
<dbReference type="InterPro" id="IPR045077">
    <property type="entry name" value="L3_arc_euk"/>
</dbReference>
<dbReference type="Ensembl" id="ENSORLT00015004552.1">
    <property type="protein sequence ID" value="ENSORLP00015006247.1"/>
    <property type="gene ID" value="ENSORLG00015007087.1"/>
</dbReference>
<sequence length="171" mass="20063">MTKYCSVTAFIGHSHIWAQISMCLLDKIIDFLGVSKGHGVNKSWHTKKLPRKTHKRLEEGGLHWSLASFSCRIHGRSCRADRLSLLHGDQQGYHPKKGHKNLLKNQLRGWRPKERVLTIRKVYRRVQTRRSRKAREAIEHKFIDTTSKFGHWCFLTVQEKRAFKGEEKSHI</sequence>
<dbReference type="AlphaFoldDB" id="A0A3P9HEQ1"/>
<proteinExistence type="predicted"/>
<dbReference type="PANTHER" id="PTHR11363:SF7">
    <property type="entry name" value="RIBOSOMAL PROTEIN UL3-LIKE"/>
    <property type="match status" value="1"/>
</dbReference>
<organism evidence="1 2">
    <name type="scientific">Oryzias latipes</name>
    <name type="common">Japanese rice fish</name>
    <name type="synonym">Japanese killifish</name>
    <dbReference type="NCBI Taxonomy" id="8090"/>
    <lineage>
        <taxon>Eukaryota</taxon>
        <taxon>Metazoa</taxon>
        <taxon>Chordata</taxon>
        <taxon>Craniata</taxon>
        <taxon>Vertebrata</taxon>
        <taxon>Euteleostomi</taxon>
        <taxon>Actinopterygii</taxon>
        <taxon>Neopterygii</taxon>
        <taxon>Teleostei</taxon>
        <taxon>Neoteleostei</taxon>
        <taxon>Acanthomorphata</taxon>
        <taxon>Ovalentaria</taxon>
        <taxon>Atherinomorphae</taxon>
        <taxon>Beloniformes</taxon>
        <taxon>Adrianichthyidae</taxon>
        <taxon>Oryziinae</taxon>
        <taxon>Oryzias</taxon>
    </lineage>
</organism>
<name>A0A3P9HEQ1_ORYLA</name>
<dbReference type="Proteomes" id="UP000265200">
    <property type="component" value="Chromosome 8"/>
</dbReference>
<dbReference type="Gene3D" id="2.40.30.10">
    <property type="entry name" value="Translation factors"/>
    <property type="match status" value="1"/>
</dbReference>
<accession>A0A3P9HEQ1</accession>
<reference key="1">
    <citation type="journal article" date="2007" name="Nature">
        <title>The medaka draft genome and insights into vertebrate genome evolution.</title>
        <authorList>
            <person name="Kasahara M."/>
            <person name="Naruse K."/>
            <person name="Sasaki S."/>
            <person name="Nakatani Y."/>
            <person name="Qu W."/>
            <person name="Ahsan B."/>
            <person name="Yamada T."/>
            <person name="Nagayasu Y."/>
            <person name="Doi K."/>
            <person name="Kasai Y."/>
            <person name="Jindo T."/>
            <person name="Kobayashi D."/>
            <person name="Shimada A."/>
            <person name="Toyoda A."/>
            <person name="Kuroki Y."/>
            <person name="Fujiyama A."/>
            <person name="Sasaki T."/>
            <person name="Shimizu A."/>
            <person name="Asakawa S."/>
            <person name="Shimizu N."/>
            <person name="Hashimoto S."/>
            <person name="Yang J."/>
            <person name="Lee Y."/>
            <person name="Matsushima K."/>
            <person name="Sugano S."/>
            <person name="Sakaizumi M."/>
            <person name="Narita T."/>
            <person name="Ohishi K."/>
            <person name="Haga S."/>
            <person name="Ohta F."/>
            <person name="Nomoto H."/>
            <person name="Nogata K."/>
            <person name="Morishita T."/>
            <person name="Endo T."/>
            <person name="Shin-I T."/>
            <person name="Takeda H."/>
            <person name="Morishita S."/>
            <person name="Kohara Y."/>
        </authorList>
    </citation>
    <scope>NUCLEOTIDE SEQUENCE [LARGE SCALE GENOMIC DNA]</scope>
    <source>
        <strain>Hd-rR</strain>
    </source>
</reference>
<dbReference type="GO" id="GO:0003735">
    <property type="term" value="F:structural constituent of ribosome"/>
    <property type="evidence" value="ECO:0007669"/>
    <property type="project" value="InterPro"/>
</dbReference>
<protein>
    <submittedName>
        <fullName evidence="1">Uncharacterized protein</fullName>
    </submittedName>
</protein>
<dbReference type="PANTHER" id="PTHR11363">
    <property type="entry name" value="60S RIBOSOMAL PROTEIN L3-RELATED"/>
    <property type="match status" value="1"/>
</dbReference>
<evidence type="ECO:0000313" key="1">
    <source>
        <dbReference type="Ensembl" id="ENSORLP00015006247.1"/>
    </source>
</evidence>